<name>A0ABQ8Y3S5_9EUKA</name>
<dbReference type="InterPro" id="IPR013087">
    <property type="entry name" value="Znf_C2H2_type"/>
</dbReference>
<evidence type="ECO:0000259" key="3">
    <source>
        <dbReference type="PROSITE" id="PS50157"/>
    </source>
</evidence>
<feature type="domain" description="C2H2-type" evidence="3">
    <location>
        <begin position="5"/>
        <end position="32"/>
    </location>
</feature>
<reference evidence="4" key="1">
    <citation type="submission" date="2022-08" db="EMBL/GenBank/DDBJ databases">
        <title>Novel sulfate-reducing endosymbionts in the free-living metamonad Anaeramoeba.</title>
        <authorList>
            <person name="Jerlstrom-Hultqvist J."/>
            <person name="Cepicka I."/>
            <person name="Gallot-Lavallee L."/>
            <person name="Salas-Leiva D."/>
            <person name="Curtis B.A."/>
            <person name="Zahonova K."/>
            <person name="Pipaliya S."/>
            <person name="Dacks J."/>
            <person name="Roger A.J."/>
        </authorList>
    </citation>
    <scope>NUCLEOTIDE SEQUENCE</scope>
    <source>
        <strain evidence="4">Schooner1</strain>
    </source>
</reference>
<proteinExistence type="predicted"/>
<dbReference type="PROSITE" id="PS00028">
    <property type="entry name" value="ZINC_FINGER_C2H2_1"/>
    <property type="match status" value="1"/>
</dbReference>
<gene>
    <name evidence="4" type="ORF">M0813_25141</name>
</gene>
<accession>A0ABQ8Y3S5</accession>
<dbReference type="EMBL" id="JAOAOG010000226">
    <property type="protein sequence ID" value="KAJ6239259.1"/>
    <property type="molecule type" value="Genomic_DNA"/>
</dbReference>
<protein>
    <submittedName>
        <fullName evidence="4">C2h2 and c2hc zinc finger protein</fullName>
    </submittedName>
</protein>
<keyword evidence="1" id="KW-0479">Metal-binding</keyword>
<feature type="compositionally biased region" description="Basic and acidic residues" evidence="2">
    <location>
        <begin position="38"/>
        <end position="52"/>
    </location>
</feature>
<evidence type="ECO:0000313" key="4">
    <source>
        <dbReference type="EMBL" id="KAJ6239259.1"/>
    </source>
</evidence>
<feature type="region of interest" description="Disordered" evidence="2">
    <location>
        <begin position="31"/>
        <end position="72"/>
    </location>
</feature>
<evidence type="ECO:0000256" key="1">
    <source>
        <dbReference type="PROSITE-ProRule" id="PRU00042"/>
    </source>
</evidence>
<keyword evidence="5" id="KW-1185">Reference proteome</keyword>
<dbReference type="PROSITE" id="PS50157">
    <property type="entry name" value="ZINC_FINGER_C2H2_2"/>
    <property type="match status" value="1"/>
</dbReference>
<keyword evidence="1" id="KW-0862">Zinc</keyword>
<sequence length="634" mass="74063">MSNNFYCEICNLHFQTQIQLHQHQTKHLGTLEMKPQPQKHERLPSSEIEKSSSDSTNSQSNDSYQSNSEDLNWCEGKKEQEKLLTELRMALKTSEKNHNTSSDNEMNNLDQLAENIKKKFPNVPPVDFNQYFDRSWMELFTIMKNNNASDKLIDSLLHWINEFYKTKDPNQKQLPKTARTFIKVLKNNLPVNHYETCPVVMNTYQKKINLFKRKIKTNISYFSPIIWINYLLNSSVLKNYLIQPHDECKGKSVFKKGFKTTEINSTLGYKQKKFQAKQNETIINISFFYDGHKSGKTSIDGLYMFVDNLQSCWRLKEPGIFLIANFPSNIKAYNVLDQLPLVSDLKLLQNGLNFNGVIVKTYIHSIVGDTPAQLEARGRKSHRCLQNCATCTLTMGQPEYQEDLTNVKRRKPNETKIYQNEFKKFVQTINDSKECRTLDKMESLTGVKTQLANIWINDFGFESSSFSQFPICWFHLLLEGLGKDIFQQVTSNLNSRQLKIAQKRWKKLKLSPLINKIQKPFTTKHLSAIDRQSLFQLAPLCLWDLIDLKYLKFFQIFIDILKNLYLPSRKEKNEKELEKLVIDLKNSFIDCYSKPTEKKSNLHYLLHLHKYKLKKIEFINIGSPGQLLIVPKSK</sequence>
<keyword evidence="1" id="KW-0863">Zinc-finger</keyword>
<evidence type="ECO:0000313" key="5">
    <source>
        <dbReference type="Proteomes" id="UP001150062"/>
    </source>
</evidence>
<organism evidence="4 5">
    <name type="scientific">Anaeramoeba flamelloides</name>
    <dbReference type="NCBI Taxonomy" id="1746091"/>
    <lineage>
        <taxon>Eukaryota</taxon>
        <taxon>Metamonada</taxon>
        <taxon>Anaeramoebidae</taxon>
        <taxon>Anaeramoeba</taxon>
    </lineage>
</organism>
<evidence type="ECO:0000256" key="2">
    <source>
        <dbReference type="SAM" id="MobiDB-lite"/>
    </source>
</evidence>
<dbReference type="Proteomes" id="UP001150062">
    <property type="component" value="Unassembled WGS sequence"/>
</dbReference>
<comment type="caution">
    <text evidence="4">The sequence shown here is derived from an EMBL/GenBank/DDBJ whole genome shotgun (WGS) entry which is preliminary data.</text>
</comment>
<feature type="compositionally biased region" description="Low complexity" evidence="2">
    <location>
        <begin position="53"/>
        <end position="68"/>
    </location>
</feature>